<keyword evidence="2" id="KW-0378">Hydrolase</keyword>
<sequence length="278" mass="29968">MATSDLPPTAVRLRATPPGGPTVFAFAGGGTSALSLLPIAQRLPATAGVIGFHASGYTDRAVPDWSLRRVVDRHLEVLRAQQRHGPYLLIGHSYGGLLALETARRLADAGESVPAVVLLDTNLPPALVARGRQAVGSEVPEPTPEPAPGAAARWLMHARLVGAGLVRYRPEVRDAVFWEQSLRLINRHTLTTWGGRTVVITVPENPDDPRWWSLVLTGEHEIVRIPGGHNSMLREPFHEPVVARITDEMVALWGVPDTLSAGRLEQTPGSGQEFPPLG</sequence>
<name>A0A939BXX0_9ACTN</name>
<dbReference type="AlphaFoldDB" id="A0A939BXX0"/>
<dbReference type="Gene3D" id="3.40.50.1820">
    <property type="entry name" value="alpha/beta hydrolase"/>
    <property type="match status" value="1"/>
</dbReference>
<protein>
    <submittedName>
        <fullName evidence="2">Alpha/beta fold hydrolase</fullName>
    </submittedName>
</protein>
<dbReference type="EMBL" id="JAERWK010000022">
    <property type="protein sequence ID" value="MBM9468983.1"/>
    <property type="molecule type" value="Genomic_DNA"/>
</dbReference>
<gene>
    <name evidence="2" type="ORF">JL106_16990</name>
</gene>
<evidence type="ECO:0000259" key="1">
    <source>
        <dbReference type="SMART" id="SM00824"/>
    </source>
</evidence>
<dbReference type="Pfam" id="PF00975">
    <property type="entry name" value="Thioesterase"/>
    <property type="match status" value="1"/>
</dbReference>
<accession>A0A939BXX0</accession>
<feature type="domain" description="Thioesterase TesA-like" evidence="1">
    <location>
        <begin position="24"/>
        <end position="250"/>
    </location>
</feature>
<dbReference type="Proteomes" id="UP000663792">
    <property type="component" value="Unassembled WGS sequence"/>
</dbReference>
<dbReference type="InterPro" id="IPR001031">
    <property type="entry name" value="Thioesterase"/>
</dbReference>
<dbReference type="SUPFAM" id="SSF53474">
    <property type="entry name" value="alpha/beta-Hydrolases"/>
    <property type="match status" value="1"/>
</dbReference>
<organism evidence="2 3">
    <name type="scientific">Nakamurella leprariae</name>
    <dbReference type="NCBI Taxonomy" id="2803911"/>
    <lineage>
        <taxon>Bacteria</taxon>
        <taxon>Bacillati</taxon>
        <taxon>Actinomycetota</taxon>
        <taxon>Actinomycetes</taxon>
        <taxon>Nakamurellales</taxon>
        <taxon>Nakamurellaceae</taxon>
        <taxon>Nakamurella</taxon>
    </lineage>
</organism>
<dbReference type="GO" id="GO:0016787">
    <property type="term" value="F:hydrolase activity"/>
    <property type="evidence" value="ECO:0007669"/>
    <property type="project" value="UniProtKB-KW"/>
</dbReference>
<evidence type="ECO:0000313" key="3">
    <source>
        <dbReference type="Proteomes" id="UP000663792"/>
    </source>
</evidence>
<dbReference type="InterPro" id="IPR020802">
    <property type="entry name" value="TesA-like"/>
</dbReference>
<reference evidence="2" key="1">
    <citation type="submission" date="2021-01" db="EMBL/GenBank/DDBJ databases">
        <title>YIM 132084 draft genome.</title>
        <authorList>
            <person name="An D."/>
        </authorList>
    </citation>
    <scope>NUCLEOTIDE SEQUENCE</scope>
    <source>
        <strain evidence="2">YIM 132084</strain>
    </source>
</reference>
<proteinExistence type="predicted"/>
<dbReference type="InterPro" id="IPR029058">
    <property type="entry name" value="AB_hydrolase_fold"/>
</dbReference>
<keyword evidence="3" id="KW-1185">Reference proteome</keyword>
<evidence type="ECO:0000313" key="2">
    <source>
        <dbReference type="EMBL" id="MBM9468983.1"/>
    </source>
</evidence>
<comment type="caution">
    <text evidence="2">The sequence shown here is derived from an EMBL/GenBank/DDBJ whole genome shotgun (WGS) entry which is preliminary data.</text>
</comment>
<dbReference type="SMART" id="SM00824">
    <property type="entry name" value="PKS_TE"/>
    <property type="match status" value="1"/>
</dbReference>